<dbReference type="PROSITE" id="PS00028">
    <property type="entry name" value="ZINC_FINGER_C2H2_1"/>
    <property type="match status" value="1"/>
</dbReference>
<dbReference type="PANTHER" id="PTHR23226">
    <property type="entry name" value="ZINC FINGER AND SCAN DOMAIN-CONTAINING"/>
    <property type="match status" value="1"/>
</dbReference>
<name>A0A852B4U4_9CORV</name>
<keyword evidence="13" id="KW-1185">Reference proteome</keyword>
<keyword evidence="3" id="KW-0677">Repeat</keyword>
<dbReference type="PANTHER" id="PTHR23226:SF192">
    <property type="entry name" value="ZINC FINGER PROTEIN 853"/>
    <property type="match status" value="1"/>
</dbReference>
<evidence type="ECO:0000256" key="9">
    <source>
        <dbReference type="ARBA" id="ARBA00023242"/>
    </source>
</evidence>
<accession>A0A852B4U4</accession>
<evidence type="ECO:0000256" key="7">
    <source>
        <dbReference type="ARBA" id="ARBA00023125"/>
    </source>
</evidence>
<dbReference type="GO" id="GO:0000978">
    <property type="term" value="F:RNA polymerase II cis-regulatory region sequence-specific DNA binding"/>
    <property type="evidence" value="ECO:0007669"/>
    <property type="project" value="TreeGrafter"/>
</dbReference>
<dbReference type="FunFam" id="3.30.160.60:FF:000149">
    <property type="entry name" value="Zinc finger protein 569"/>
    <property type="match status" value="1"/>
</dbReference>
<evidence type="ECO:0000256" key="5">
    <source>
        <dbReference type="ARBA" id="ARBA00022833"/>
    </source>
</evidence>
<dbReference type="GO" id="GO:0005634">
    <property type="term" value="C:nucleus"/>
    <property type="evidence" value="ECO:0007669"/>
    <property type="project" value="UniProtKB-SubCell"/>
</dbReference>
<dbReference type="Gene3D" id="3.30.160.60">
    <property type="entry name" value="Classic Zinc Finger"/>
    <property type="match status" value="3"/>
</dbReference>
<evidence type="ECO:0000313" key="12">
    <source>
        <dbReference type="EMBL" id="NXP64386.1"/>
    </source>
</evidence>
<keyword evidence="6" id="KW-0805">Transcription regulation</keyword>
<protein>
    <submittedName>
        <fullName evidence="12">ZN853 protein</fullName>
    </submittedName>
</protein>
<evidence type="ECO:0000256" key="6">
    <source>
        <dbReference type="ARBA" id="ARBA00023015"/>
    </source>
</evidence>
<evidence type="ECO:0000256" key="4">
    <source>
        <dbReference type="ARBA" id="ARBA00022771"/>
    </source>
</evidence>
<dbReference type="GO" id="GO:0000981">
    <property type="term" value="F:DNA-binding transcription factor activity, RNA polymerase II-specific"/>
    <property type="evidence" value="ECO:0007669"/>
    <property type="project" value="TreeGrafter"/>
</dbReference>
<comment type="caution">
    <text evidence="12">The sequence shown here is derived from an EMBL/GenBank/DDBJ whole genome shotgun (WGS) entry which is preliminary data.</text>
</comment>
<evidence type="ECO:0000256" key="2">
    <source>
        <dbReference type="ARBA" id="ARBA00022723"/>
    </source>
</evidence>
<evidence type="ECO:0000256" key="8">
    <source>
        <dbReference type="ARBA" id="ARBA00023163"/>
    </source>
</evidence>
<evidence type="ECO:0000259" key="11">
    <source>
        <dbReference type="PROSITE" id="PS50157"/>
    </source>
</evidence>
<dbReference type="AlphaFoldDB" id="A0A852B4U4"/>
<evidence type="ECO:0000256" key="3">
    <source>
        <dbReference type="ARBA" id="ARBA00022737"/>
    </source>
</evidence>
<dbReference type="SUPFAM" id="SSF57667">
    <property type="entry name" value="beta-beta-alpha zinc fingers"/>
    <property type="match status" value="1"/>
</dbReference>
<keyword evidence="2" id="KW-0479">Metal-binding</keyword>
<feature type="non-terminal residue" evidence="12">
    <location>
        <position position="111"/>
    </location>
</feature>
<dbReference type="Proteomes" id="UP000614263">
    <property type="component" value="Unassembled WGS sequence"/>
</dbReference>
<keyword evidence="8" id="KW-0804">Transcription</keyword>
<comment type="subcellular location">
    <subcellularLocation>
        <location evidence="1">Nucleus</location>
    </subcellularLocation>
</comment>
<keyword evidence="4 10" id="KW-0863">Zinc-finger</keyword>
<proteinExistence type="predicted"/>
<feature type="domain" description="C2H2-type" evidence="11">
    <location>
        <begin position="66"/>
        <end position="93"/>
    </location>
</feature>
<dbReference type="PROSITE" id="PS50157">
    <property type="entry name" value="ZINC_FINGER_C2H2_2"/>
    <property type="match status" value="2"/>
</dbReference>
<feature type="domain" description="C2H2-type" evidence="11">
    <location>
        <begin position="38"/>
        <end position="65"/>
    </location>
</feature>
<dbReference type="EMBL" id="WEZZ01024587">
    <property type="protein sequence ID" value="NXP64386.1"/>
    <property type="molecule type" value="Genomic_DNA"/>
</dbReference>
<reference evidence="12" key="1">
    <citation type="submission" date="2019-10" db="EMBL/GenBank/DDBJ databases">
        <title>Bird 10,000 Genomes (B10K) Project - Family phase.</title>
        <authorList>
            <person name="Zhang G."/>
        </authorList>
    </citation>
    <scope>NUCLEOTIDE SEQUENCE</scope>
    <source>
        <strain evidence="12">B10K-DU-002-57</strain>
        <tissue evidence="12">Muscle</tissue>
    </source>
</reference>
<organism evidence="12 13">
    <name type="scientific">Chloropsis cyanopogon</name>
    <dbReference type="NCBI Taxonomy" id="1218682"/>
    <lineage>
        <taxon>Eukaryota</taxon>
        <taxon>Metazoa</taxon>
        <taxon>Chordata</taxon>
        <taxon>Craniata</taxon>
        <taxon>Vertebrata</taxon>
        <taxon>Euteleostomi</taxon>
        <taxon>Archelosauria</taxon>
        <taxon>Archosauria</taxon>
        <taxon>Dinosauria</taxon>
        <taxon>Saurischia</taxon>
        <taxon>Theropoda</taxon>
        <taxon>Coelurosauria</taxon>
        <taxon>Aves</taxon>
        <taxon>Neognathae</taxon>
        <taxon>Neoaves</taxon>
        <taxon>Telluraves</taxon>
        <taxon>Australaves</taxon>
        <taxon>Passeriformes</taxon>
        <taxon>Corvoidea</taxon>
        <taxon>Irenidae</taxon>
        <taxon>Chloropsis</taxon>
    </lineage>
</organism>
<evidence type="ECO:0000313" key="13">
    <source>
        <dbReference type="Proteomes" id="UP000614263"/>
    </source>
</evidence>
<keyword evidence="9" id="KW-0539">Nucleus</keyword>
<evidence type="ECO:0000256" key="1">
    <source>
        <dbReference type="ARBA" id="ARBA00004123"/>
    </source>
</evidence>
<dbReference type="SMART" id="SM00355">
    <property type="entry name" value="ZnF_C2H2"/>
    <property type="match status" value="2"/>
</dbReference>
<dbReference type="GO" id="GO:0008270">
    <property type="term" value="F:zinc ion binding"/>
    <property type="evidence" value="ECO:0007669"/>
    <property type="project" value="UniProtKB-KW"/>
</dbReference>
<evidence type="ECO:0000256" key="10">
    <source>
        <dbReference type="PROSITE-ProRule" id="PRU00042"/>
    </source>
</evidence>
<gene>
    <name evidence="12" type="primary">Znf853</name>
    <name evidence="12" type="ORF">CHLCYA_R13571</name>
</gene>
<keyword evidence="7" id="KW-0238">DNA-binding</keyword>
<dbReference type="InterPro" id="IPR036236">
    <property type="entry name" value="Znf_C2H2_sf"/>
</dbReference>
<sequence length="111" mass="11935">TAHPGPAWPCWKLPRLPVGGPSPLKALLTPQGAGLHPTICGECGKGFSQSLDLARHCITHTREPPFTYGACGKGFSQNSNLATHWCIHTREKSFSCWDCGKCFGESSALVQ</sequence>
<keyword evidence="5" id="KW-0862">Zinc</keyword>
<dbReference type="Pfam" id="PF00096">
    <property type="entry name" value="zf-C2H2"/>
    <property type="match status" value="2"/>
</dbReference>
<dbReference type="InterPro" id="IPR013087">
    <property type="entry name" value="Znf_C2H2_type"/>
</dbReference>
<feature type="non-terminal residue" evidence="12">
    <location>
        <position position="1"/>
    </location>
</feature>